<keyword evidence="3 6" id="KW-0564">Palmitate</keyword>
<evidence type="ECO:0000256" key="2">
    <source>
        <dbReference type="ARBA" id="ARBA00023136"/>
    </source>
</evidence>
<evidence type="ECO:0000256" key="5">
    <source>
        <dbReference type="ARBA" id="ARBA00023288"/>
    </source>
</evidence>
<dbReference type="Pfam" id="PF06804">
    <property type="entry name" value="Lipoprotein_18"/>
    <property type="match status" value="1"/>
</dbReference>
<sequence>MKTSLALVSSLGILALTACSSQLEKETASGNYDYLETQQSGKLKIPEGLEEPDYSDDYALPPVGEQADTSLLGRNITVKSPPLVLPLVTGSHVEEGSRSATVLFDQVDDSQPLDKAIWNSLLSYLDRQQIGVDKFEPETGTLVTDWMLITSDEDSAWYDWSSSEEKQVGRRFEFNLTMKPHGRSASLSVNLRDYMATRGDDVDAEVNELEERREEVAILNQVITHYEYQIQLEDSRRMARIREGLDTEMGFNADGEPAYVVSATYDVAWPRLLLVMRKMGFDVKDLDKSTGLIFVSYTGDNESWWNNWFGSDEELLEEDDYRLKVAEAGPEKTVITFMNQESEPFEANQVSDLYKPFAEVMAEDNLDI</sequence>
<dbReference type="Proteomes" id="UP000631300">
    <property type="component" value="Unassembled WGS sequence"/>
</dbReference>
<dbReference type="GO" id="GO:0009279">
    <property type="term" value="C:cell outer membrane"/>
    <property type="evidence" value="ECO:0007669"/>
    <property type="project" value="UniProtKB-SubCell"/>
</dbReference>
<dbReference type="RefSeq" id="WP_189408449.1">
    <property type="nucleotide sequence ID" value="NZ_BMXP01000015.1"/>
</dbReference>
<name>A0A918JQG8_9ALTE</name>
<evidence type="ECO:0000256" key="6">
    <source>
        <dbReference type="HAMAP-Rule" id="MF_00924"/>
    </source>
</evidence>
<feature type="signal peptide" evidence="7">
    <location>
        <begin position="1"/>
        <end position="20"/>
    </location>
</feature>
<dbReference type="PROSITE" id="PS51257">
    <property type="entry name" value="PROKAR_LIPOPROTEIN"/>
    <property type="match status" value="1"/>
</dbReference>
<evidence type="ECO:0000313" key="9">
    <source>
        <dbReference type="Proteomes" id="UP000631300"/>
    </source>
</evidence>
<dbReference type="InterPro" id="IPR014524">
    <property type="entry name" value="BamC"/>
</dbReference>
<evidence type="ECO:0000256" key="4">
    <source>
        <dbReference type="ARBA" id="ARBA00023237"/>
    </source>
</evidence>
<organism evidence="8 9">
    <name type="scientific">Alteromonas halophila</name>
    <dbReference type="NCBI Taxonomy" id="516698"/>
    <lineage>
        <taxon>Bacteria</taxon>
        <taxon>Pseudomonadati</taxon>
        <taxon>Pseudomonadota</taxon>
        <taxon>Gammaproteobacteria</taxon>
        <taxon>Alteromonadales</taxon>
        <taxon>Alteromonadaceae</taxon>
        <taxon>Alteromonas/Salinimonas group</taxon>
        <taxon>Alteromonas</taxon>
    </lineage>
</organism>
<evidence type="ECO:0000256" key="3">
    <source>
        <dbReference type="ARBA" id="ARBA00023139"/>
    </source>
</evidence>
<dbReference type="InterPro" id="IPR010653">
    <property type="entry name" value="NlpB/DapX"/>
</dbReference>
<comment type="subcellular location">
    <subcellularLocation>
        <location evidence="6">Cell outer membrane</location>
        <topology evidence="6">Lipid-anchor</topology>
    </subcellularLocation>
</comment>
<dbReference type="HAMAP" id="MF_00924">
    <property type="entry name" value="OM_assembly_BamC"/>
    <property type="match status" value="1"/>
</dbReference>
<dbReference type="Gene3D" id="3.30.530.50">
    <property type="match status" value="1"/>
</dbReference>
<evidence type="ECO:0000256" key="1">
    <source>
        <dbReference type="ARBA" id="ARBA00022729"/>
    </source>
</evidence>
<proteinExistence type="inferred from homology"/>
<keyword evidence="1 6" id="KW-0732">Signal</keyword>
<keyword evidence="5 6" id="KW-0449">Lipoprotein</keyword>
<dbReference type="GO" id="GO:0043165">
    <property type="term" value="P:Gram-negative-bacterium-type cell outer membrane assembly"/>
    <property type="evidence" value="ECO:0007669"/>
    <property type="project" value="UniProtKB-UniRule"/>
</dbReference>
<reference evidence="8" key="1">
    <citation type="journal article" date="2014" name="Int. J. Syst. Evol. Microbiol.">
        <title>Complete genome sequence of Corynebacterium casei LMG S-19264T (=DSM 44701T), isolated from a smear-ripened cheese.</title>
        <authorList>
            <consortium name="US DOE Joint Genome Institute (JGI-PGF)"/>
            <person name="Walter F."/>
            <person name="Albersmeier A."/>
            <person name="Kalinowski J."/>
            <person name="Ruckert C."/>
        </authorList>
    </citation>
    <scope>NUCLEOTIDE SEQUENCE</scope>
    <source>
        <strain evidence="8">KCTC 22164</strain>
    </source>
</reference>
<reference evidence="8" key="2">
    <citation type="submission" date="2020-09" db="EMBL/GenBank/DDBJ databases">
        <authorList>
            <person name="Sun Q."/>
            <person name="Kim S."/>
        </authorList>
    </citation>
    <scope>NUCLEOTIDE SEQUENCE</scope>
    <source>
        <strain evidence="8">KCTC 22164</strain>
    </source>
</reference>
<dbReference type="GO" id="GO:0051205">
    <property type="term" value="P:protein insertion into membrane"/>
    <property type="evidence" value="ECO:0007669"/>
    <property type="project" value="UniProtKB-UniRule"/>
</dbReference>
<keyword evidence="9" id="KW-1185">Reference proteome</keyword>
<evidence type="ECO:0000256" key="7">
    <source>
        <dbReference type="SAM" id="SignalP"/>
    </source>
</evidence>
<dbReference type="AlphaFoldDB" id="A0A918JQG8"/>
<gene>
    <name evidence="6 8" type="primary">bamC</name>
    <name evidence="8" type="ORF">GCM10007391_34120</name>
</gene>
<feature type="chain" id="PRO_5036927273" description="Outer membrane protein assembly factor BamC" evidence="7">
    <location>
        <begin position="21"/>
        <end position="368"/>
    </location>
</feature>
<keyword evidence="4 6" id="KW-0998">Cell outer membrane</keyword>
<dbReference type="InterPro" id="IPR042268">
    <property type="entry name" value="BamC_C"/>
</dbReference>
<comment type="similarity">
    <text evidence="6">Belongs to the BamC family.</text>
</comment>
<protein>
    <recommendedName>
        <fullName evidence="6">Outer membrane protein assembly factor BamC</fullName>
    </recommendedName>
</protein>
<accession>A0A918JQG8</accession>
<dbReference type="EMBL" id="BMXP01000015">
    <property type="protein sequence ID" value="GGW97219.1"/>
    <property type="molecule type" value="Genomic_DNA"/>
</dbReference>
<comment type="subunit">
    <text evidence="6">Part of the Bam complex.</text>
</comment>
<keyword evidence="2 6" id="KW-0472">Membrane</keyword>
<comment type="function">
    <text evidence="6">Part of the outer membrane protein assembly complex, which is involved in assembly and insertion of beta-barrel proteins into the outer membrane.</text>
</comment>
<evidence type="ECO:0000313" key="8">
    <source>
        <dbReference type="EMBL" id="GGW97219.1"/>
    </source>
</evidence>
<comment type="caution">
    <text evidence="8">The sequence shown here is derived from an EMBL/GenBank/DDBJ whole genome shotgun (WGS) entry which is preliminary data.</text>
</comment>
<dbReference type="Gene3D" id="3.30.310.170">
    <property type="entry name" value="Outer membrane protein assembly factor BamC"/>
    <property type="match status" value="1"/>
</dbReference>